<reference evidence="2" key="1">
    <citation type="submission" date="2020-02" db="EMBL/GenBank/DDBJ databases">
        <authorList>
            <person name="Meier V. D."/>
        </authorList>
    </citation>
    <scope>NUCLEOTIDE SEQUENCE</scope>
    <source>
        <strain evidence="2">AVDCRST_MAG78</strain>
    </source>
</reference>
<dbReference type="PANTHER" id="PTHR47619:SF1">
    <property type="entry name" value="EXODEOXYRIBONUCLEASE WALJ"/>
    <property type="match status" value="1"/>
</dbReference>
<proteinExistence type="predicted"/>
<keyword evidence="2" id="KW-0378">Hydrolase</keyword>
<protein>
    <submittedName>
        <fullName evidence="2">Metal-dependent hydrolases of the beta-lactamase superfamily I</fullName>
    </submittedName>
</protein>
<dbReference type="PANTHER" id="PTHR47619">
    <property type="entry name" value="METALLO-HYDROLASE YYCJ-RELATED"/>
    <property type="match status" value="1"/>
</dbReference>
<dbReference type="AlphaFoldDB" id="A0A6J4PUM1"/>
<gene>
    <name evidence="2" type="ORF">AVDCRST_MAG78-1258</name>
</gene>
<dbReference type="InterPro" id="IPR036866">
    <property type="entry name" value="RibonucZ/Hydroxyglut_hydro"/>
</dbReference>
<organism evidence="2">
    <name type="scientific">uncultured Rubrobacteraceae bacterium</name>
    <dbReference type="NCBI Taxonomy" id="349277"/>
    <lineage>
        <taxon>Bacteria</taxon>
        <taxon>Bacillati</taxon>
        <taxon>Actinomycetota</taxon>
        <taxon>Rubrobacteria</taxon>
        <taxon>Rubrobacterales</taxon>
        <taxon>Rubrobacteraceae</taxon>
        <taxon>environmental samples</taxon>
    </lineage>
</organism>
<feature type="domain" description="Metallo-beta-lactamase" evidence="1">
    <location>
        <begin position="2"/>
        <end position="174"/>
    </location>
</feature>
<dbReference type="GO" id="GO:0016787">
    <property type="term" value="F:hydrolase activity"/>
    <property type="evidence" value="ECO:0007669"/>
    <property type="project" value="UniProtKB-KW"/>
</dbReference>
<evidence type="ECO:0000259" key="1">
    <source>
        <dbReference type="Pfam" id="PF12706"/>
    </source>
</evidence>
<dbReference type="EMBL" id="CADCVB010000089">
    <property type="protein sequence ID" value="CAA9424418.1"/>
    <property type="molecule type" value="Genomic_DNA"/>
</dbReference>
<evidence type="ECO:0000313" key="2">
    <source>
        <dbReference type="EMBL" id="CAA9424418.1"/>
    </source>
</evidence>
<dbReference type="SUPFAM" id="SSF56281">
    <property type="entry name" value="Metallo-hydrolase/oxidoreductase"/>
    <property type="match status" value="1"/>
</dbReference>
<dbReference type="InterPro" id="IPR052533">
    <property type="entry name" value="WalJ/YycJ-like"/>
</dbReference>
<dbReference type="Pfam" id="PF12706">
    <property type="entry name" value="Lactamase_B_2"/>
    <property type="match status" value="1"/>
</dbReference>
<name>A0A6J4PUM1_9ACTN</name>
<accession>A0A6J4PUM1</accession>
<dbReference type="Gene3D" id="3.60.15.10">
    <property type="entry name" value="Ribonuclease Z/Hydroxyacylglutathione hydrolase-like"/>
    <property type="match status" value="1"/>
</dbReference>
<sequence>MLVDAGLSCRRLRGLLARIGRDLGDVSAVLLTHGHADHTSGVRSLLREREVPVYAASGVVEDVEGAAPVDSGEPLDLGYGVSATFFEVPHDAPTYGVRVSDGERISALATDLGEVEARASGFLRGADAVVLESNHDPDWLWRGPYSADLKRRVSSSRGHLSNQQAAEAACALAPYGLKDLVLAHLSKTNNSPARACGTVRKALNGAGHTGVRVRAAIARHPTPWIEVGEPIESREYVYRYGEAGVRLFDLE</sequence>
<dbReference type="InterPro" id="IPR001279">
    <property type="entry name" value="Metallo-B-lactamas"/>
</dbReference>